<dbReference type="InterPro" id="IPR016181">
    <property type="entry name" value="Acyl_CoA_acyltransferase"/>
</dbReference>
<evidence type="ECO:0000313" key="3">
    <source>
        <dbReference type="Proteomes" id="UP000604898"/>
    </source>
</evidence>
<evidence type="ECO:0000259" key="1">
    <source>
        <dbReference type="PROSITE" id="PS51186"/>
    </source>
</evidence>
<dbReference type="SUPFAM" id="SSF55729">
    <property type="entry name" value="Acyl-CoA N-acyltransferases (Nat)"/>
    <property type="match status" value="1"/>
</dbReference>
<dbReference type="CDD" id="cd04301">
    <property type="entry name" value="NAT_SF"/>
    <property type="match status" value="1"/>
</dbReference>
<dbReference type="Pfam" id="PF00583">
    <property type="entry name" value="Acetyltransf_1"/>
    <property type="match status" value="1"/>
</dbReference>
<name>A0ABS1T1P1_9GAMM</name>
<evidence type="ECO:0000313" key="2">
    <source>
        <dbReference type="EMBL" id="MBL4914693.1"/>
    </source>
</evidence>
<dbReference type="Gene3D" id="3.40.630.30">
    <property type="match status" value="1"/>
</dbReference>
<organism evidence="2 3">
    <name type="scientific">Shewanella schlegeliana</name>
    <dbReference type="NCBI Taxonomy" id="190308"/>
    <lineage>
        <taxon>Bacteria</taxon>
        <taxon>Pseudomonadati</taxon>
        <taxon>Pseudomonadota</taxon>
        <taxon>Gammaproteobacteria</taxon>
        <taxon>Alteromonadales</taxon>
        <taxon>Shewanellaceae</taxon>
        <taxon>Shewanella</taxon>
    </lineage>
</organism>
<reference evidence="2 3" key="1">
    <citation type="submission" date="2021-01" db="EMBL/GenBank/DDBJ databases">
        <title>Genome sequence of Shewanella schlegeliana JCM 11561.</title>
        <authorList>
            <person name="Zhang H."/>
            <person name="Li C."/>
        </authorList>
    </citation>
    <scope>NUCLEOTIDE SEQUENCE [LARGE SCALE GENOMIC DNA]</scope>
    <source>
        <strain evidence="2 3">JCM 11561</strain>
    </source>
</reference>
<dbReference type="RefSeq" id="WP_202722943.1">
    <property type="nucleotide sequence ID" value="NZ_BPEX01000004.1"/>
</dbReference>
<sequence length="152" mass="17275">MYTIEIEAVTEFTPEVLELIQTSYASIPEFEQGYASQEIATRLLAGPALLLIARVEGEIAGFKLGYQTDDQVFYSWLGGVTPDFRGLGLAKSLLEYQEKWAKEQGYQRIDVKTRNCFPAMLNMLISSKYQITAMINDAQNHSQNKLHLQKQF</sequence>
<dbReference type="Proteomes" id="UP000604898">
    <property type="component" value="Unassembled WGS sequence"/>
</dbReference>
<keyword evidence="3" id="KW-1185">Reference proteome</keyword>
<protein>
    <submittedName>
        <fullName evidence="2">GNAT family N-acetyltransferase</fullName>
    </submittedName>
</protein>
<accession>A0ABS1T1P1</accession>
<feature type="domain" description="N-acetyltransferase" evidence="1">
    <location>
        <begin position="4"/>
        <end position="152"/>
    </location>
</feature>
<dbReference type="InterPro" id="IPR000182">
    <property type="entry name" value="GNAT_dom"/>
</dbReference>
<dbReference type="PROSITE" id="PS51186">
    <property type="entry name" value="GNAT"/>
    <property type="match status" value="1"/>
</dbReference>
<gene>
    <name evidence="2" type="ORF">JMA39_16440</name>
</gene>
<dbReference type="EMBL" id="JAESVD010000010">
    <property type="protein sequence ID" value="MBL4914693.1"/>
    <property type="molecule type" value="Genomic_DNA"/>
</dbReference>
<proteinExistence type="predicted"/>
<comment type="caution">
    <text evidence="2">The sequence shown here is derived from an EMBL/GenBank/DDBJ whole genome shotgun (WGS) entry which is preliminary data.</text>
</comment>